<evidence type="ECO:0000313" key="1">
    <source>
        <dbReference type="EMBL" id="DAF64507.1"/>
    </source>
</evidence>
<reference evidence="1" key="1">
    <citation type="journal article" date="2021" name="Proc. Natl. Acad. Sci. U.S.A.">
        <title>A Catalog of Tens of Thousands of Viruses from Human Metagenomes Reveals Hidden Associations with Chronic Diseases.</title>
        <authorList>
            <person name="Tisza M.J."/>
            <person name="Buck C.B."/>
        </authorList>
    </citation>
    <scope>NUCLEOTIDE SEQUENCE</scope>
    <source>
        <strain evidence="1">Ctu6J18</strain>
    </source>
</reference>
<name>A0A8S5TMZ6_9CAUD</name>
<protein>
    <submittedName>
        <fullName evidence="1">Uncharacterized protein</fullName>
    </submittedName>
</protein>
<sequence>MVAAKHMPDTCTDCPFWLTDLEMQEDGMCFLTGEVIPTPERTCDTKVMGKCPILPLNRLKKKKTGKEKKQWRT</sequence>
<dbReference type="EMBL" id="BK032862">
    <property type="protein sequence ID" value="DAF64507.1"/>
    <property type="molecule type" value="Genomic_DNA"/>
</dbReference>
<proteinExistence type="predicted"/>
<organism evidence="1">
    <name type="scientific">Myoviridae sp. ctu6J18</name>
    <dbReference type="NCBI Taxonomy" id="2827714"/>
    <lineage>
        <taxon>Viruses</taxon>
        <taxon>Duplodnaviria</taxon>
        <taxon>Heunggongvirae</taxon>
        <taxon>Uroviricota</taxon>
        <taxon>Caudoviricetes</taxon>
    </lineage>
</organism>
<accession>A0A8S5TMZ6</accession>